<sequence>MSFLQPALLWGLLAVSLPIIIHLLNRRRHRTVKWAAMDFLLKATRESRGKKKLKHILILTCRALAVAALVFAIARPLLGGFLGFGASVDTVVLILDRSASMERTEADGQPSKRELVLQQVADAMSELETARLVLLDSATGEMSEVPSPEILPELSTTKPTDTAADLPSLLATTFDYLRAAQPGRTEIWLATDLQLANWRTDDSRWPAFAQTLNDLPSPTSLRILALPETPRDNRSIRLLSSRRGEKELTLELELSRDESTGGATVPVTINLNGAPTTDTVTVEGQNLRFSRTLPLPNAEAKGWGRVSLPPDPNVRDNHLYFTYGEQQPLLTTLVHDGTLPNDAMAALTRAVAPPGLDTFQIEKLELAGPNPDVASLDLSKSALLIWTAPLPTDTAAVIVRSYLESGGQVLFLPNETDPDATFATLAWEPIQTAPAGKFFIASDNWRRDEGPFRDGQDGTPLPVDQLRSIKRLPLASSTDAIPLASWDDGSPLLVRKVLGQGTAHLLTTLPDYTWSDLEQTALHLVLVQRLLEAGAQRLDENSQSAGQATTTSASLIDSALNDANYPYSAGIYRDDNGDSGLIALNLPASEITLDKLDSGEIEKTLLPDTKVSFFEQKTEADSSLLQEIWRPFLLAMLLFLLAEAILTLNKKPATKSEAKSKKATA</sequence>
<accession>A0A918TFM6</accession>
<dbReference type="EMBL" id="BMXI01000003">
    <property type="protein sequence ID" value="GHC46424.1"/>
    <property type="molecule type" value="Genomic_DNA"/>
</dbReference>
<keyword evidence="1" id="KW-0472">Membrane</keyword>
<dbReference type="AlphaFoldDB" id="A0A918TFM6"/>
<proteinExistence type="predicted"/>
<keyword evidence="4" id="KW-1185">Reference proteome</keyword>
<feature type="transmembrane region" description="Helical" evidence="1">
    <location>
        <begin position="6"/>
        <end position="24"/>
    </location>
</feature>
<name>A0A918TFM6_9BACT</name>
<evidence type="ECO:0000313" key="4">
    <source>
        <dbReference type="Proteomes" id="UP000644507"/>
    </source>
</evidence>
<dbReference type="PANTHER" id="PTHR37464:SF1">
    <property type="entry name" value="BLL2463 PROTEIN"/>
    <property type="match status" value="1"/>
</dbReference>
<evidence type="ECO:0000259" key="2">
    <source>
        <dbReference type="Pfam" id="PF07584"/>
    </source>
</evidence>
<gene>
    <name evidence="3" type="ORF">GCM10007100_10050</name>
</gene>
<evidence type="ECO:0000256" key="1">
    <source>
        <dbReference type="SAM" id="Phobius"/>
    </source>
</evidence>
<keyword evidence="1" id="KW-1133">Transmembrane helix</keyword>
<reference evidence="3" key="2">
    <citation type="submission" date="2020-09" db="EMBL/GenBank/DDBJ databases">
        <authorList>
            <person name="Sun Q."/>
            <person name="Kim S."/>
        </authorList>
    </citation>
    <scope>NUCLEOTIDE SEQUENCE</scope>
    <source>
        <strain evidence="3">KCTC 12988</strain>
    </source>
</reference>
<feature type="transmembrane region" description="Helical" evidence="1">
    <location>
        <begin position="55"/>
        <end position="74"/>
    </location>
</feature>
<dbReference type="InterPro" id="IPR011933">
    <property type="entry name" value="Double_TM_dom"/>
</dbReference>
<dbReference type="InterPro" id="IPR024163">
    <property type="entry name" value="Aerotolerance_reg_N"/>
</dbReference>
<protein>
    <submittedName>
        <fullName evidence="3">Membrane protein</fullName>
    </submittedName>
</protein>
<dbReference type="PANTHER" id="PTHR37464">
    <property type="entry name" value="BLL2463 PROTEIN"/>
    <property type="match status" value="1"/>
</dbReference>
<reference evidence="3" key="1">
    <citation type="journal article" date="2014" name="Int. J. Syst. Evol. Microbiol.">
        <title>Complete genome sequence of Corynebacterium casei LMG S-19264T (=DSM 44701T), isolated from a smear-ripened cheese.</title>
        <authorList>
            <consortium name="US DOE Joint Genome Institute (JGI-PGF)"/>
            <person name="Walter F."/>
            <person name="Albersmeier A."/>
            <person name="Kalinowski J."/>
            <person name="Ruckert C."/>
        </authorList>
    </citation>
    <scope>NUCLEOTIDE SEQUENCE</scope>
    <source>
        <strain evidence="3">KCTC 12988</strain>
    </source>
</reference>
<feature type="domain" description="Aerotolerance regulator N-terminal" evidence="2">
    <location>
        <begin position="1"/>
        <end position="76"/>
    </location>
</feature>
<dbReference type="Pfam" id="PF07584">
    <property type="entry name" value="BatA"/>
    <property type="match status" value="1"/>
</dbReference>
<dbReference type="Proteomes" id="UP000644507">
    <property type="component" value="Unassembled WGS sequence"/>
</dbReference>
<dbReference type="RefSeq" id="WP_189567918.1">
    <property type="nucleotide sequence ID" value="NZ_BMXI01000003.1"/>
</dbReference>
<organism evidence="3 4">
    <name type="scientific">Roseibacillus persicicus</name>
    <dbReference type="NCBI Taxonomy" id="454148"/>
    <lineage>
        <taxon>Bacteria</taxon>
        <taxon>Pseudomonadati</taxon>
        <taxon>Verrucomicrobiota</taxon>
        <taxon>Verrucomicrobiia</taxon>
        <taxon>Verrucomicrobiales</taxon>
        <taxon>Verrucomicrobiaceae</taxon>
        <taxon>Roseibacillus</taxon>
    </lineage>
</organism>
<dbReference type="NCBIfam" id="TIGR02226">
    <property type="entry name" value="two_anch"/>
    <property type="match status" value="1"/>
</dbReference>
<evidence type="ECO:0000313" key="3">
    <source>
        <dbReference type="EMBL" id="GHC46424.1"/>
    </source>
</evidence>
<keyword evidence="1" id="KW-0812">Transmembrane</keyword>
<comment type="caution">
    <text evidence="3">The sequence shown here is derived from an EMBL/GenBank/DDBJ whole genome shotgun (WGS) entry which is preliminary data.</text>
</comment>